<proteinExistence type="inferred from homology"/>
<comment type="subcellular location">
    <subcellularLocation>
        <location evidence="1">Cytoplasm</location>
        <location evidence="1">Cytoskeleton</location>
        <location evidence="1">Cilium basal body</location>
    </subcellularLocation>
</comment>
<reference evidence="8" key="1">
    <citation type="submission" date="2021-01" db="EMBL/GenBank/DDBJ databases">
        <authorList>
            <person name="Corre E."/>
            <person name="Pelletier E."/>
            <person name="Niang G."/>
            <person name="Scheremetjew M."/>
            <person name="Finn R."/>
            <person name="Kale V."/>
            <person name="Holt S."/>
            <person name="Cochrane G."/>
            <person name="Meng A."/>
            <person name="Brown T."/>
            <person name="Cohen L."/>
        </authorList>
    </citation>
    <scope>NUCLEOTIDE SEQUENCE</scope>
    <source>
        <strain evidence="8">CCMP645</strain>
    </source>
</reference>
<dbReference type="EMBL" id="HBIZ01065817">
    <property type="protein sequence ID" value="CAE0787690.1"/>
    <property type="molecule type" value="Transcribed_RNA"/>
</dbReference>
<feature type="compositionally biased region" description="Acidic residues" evidence="7">
    <location>
        <begin position="1"/>
        <end position="17"/>
    </location>
</feature>
<evidence type="ECO:0000256" key="6">
    <source>
        <dbReference type="ARBA" id="ARBA00023273"/>
    </source>
</evidence>
<organism evidence="8">
    <name type="scientific">Chrysotila carterae</name>
    <name type="common">Marine alga</name>
    <name type="synonym">Syracosphaera carterae</name>
    <dbReference type="NCBI Taxonomy" id="13221"/>
    <lineage>
        <taxon>Eukaryota</taxon>
        <taxon>Haptista</taxon>
        <taxon>Haptophyta</taxon>
        <taxon>Prymnesiophyceae</taxon>
        <taxon>Isochrysidales</taxon>
        <taxon>Isochrysidaceae</taxon>
        <taxon>Chrysotila</taxon>
    </lineage>
</organism>
<accession>A0A7S4FCA5</accession>
<dbReference type="PANTHER" id="PTHR13376">
    <property type="entry name" value="INTRAFLAGELLAR TRANSPORT PROTEIN 46 HOMOLOG"/>
    <property type="match status" value="1"/>
</dbReference>
<evidence type="ECO:0000256" key="7">
    <source>
        <dbReference type="SAM" id="MobiDB-lite"/>
    </source>
</evidence>
<evidence type="ECO:0000256" key="2">
    <source>
        <dbReference type="ARBA" id="ARBA00007700"/>
    </source>
</evidence>
<evidence type="ECO:0000256" key="1">
    <source>
        <dbReference type="ARBA" id="ARBA00004120"/>
    </source>
</evidence>
<keyword evidence="4" id="KW-0969">Cilium</keyword>
<dbReference type="GO" id="GO:0031514">
    <property type="term" value="C:motile cilium"/>
    <property type="evidence" value="ECO:0007669"/>
    <property type="project" value="TreeGrafter"/>
</dbReference>
<keyword evidence="6" id="KW-0966">Cell projection</keyword>
<dbReference type="Pfam" id="PF12317">
    <property type="entry name" value="IFT46_B_C"/>
    <property type="match status" value="1"/>
</dbReference>
<protein>
    <recommendedName>
        <fullName evidence="9">Intraflagellar transport protein 46 homolog</fullName>
    </recommendedName>
</protein>
<gene>
    <name evidence="8" type="ORF">PCAR00345_LOCUS40398</name>
</gene>
<feature type="region of interest" description="Disordered" evidence="7">
    <location>
        <begin position="1"/>
        <end position="189"/>
    </location>
</feature>
<feature type="compositionally biased region" description="Polar residues" evidence="7">
    <location>
        <begin position="112"/>
        <end position="123"/>
    </location>
</feature>
<keyword evidence="5" id="KW-0206">Cytoskeleton</keyword>
<dbReference type="GO" id="GO:0060271">
    <property type="term" value="P:cilium assembly"/>
    <property type="evidence" value="ECO:0007669"/>
    <property type="project" value="TreeGrafter"/>
</dbReference>
<feature type="compositionally biased region" description="Pro residues" evidence="7">
    <location>
        <begin position="132"/>
        <end position="145"/>
    </location>
</feature>
<dbReference type="PANTHER" id="PTHR13376:SF0">
    <property type="entry name" value="INTRAFLAGELLAR TRANSPORT PROTEIN 46 HOMOLOG"/>
    <property type="match status" value="1"/>
</dbReference>
<name>A0A7S4FCA5_CHRCT</name>
<evidence type="ECO:0000313" key="8">
    <source>
        <dbReference type="EMBL" id="CAE0787690.1"/>
    </source>
</evidence>
<sequence length="420" mass="45981">MAEQEEEEFSSADEEERRDDRRDLDDDFDGYPESPPPPQPPGMQSSGQIVNQPFDEAHELSDEDDGSPERSRGAAPAQNAPSRDTVKDQPWDEAVELTSDEDEGSPKRETVQAASGYSAQRNQAPRGATLEAPPPAQAPNPPPENLAPLPQSTTNFADAAGSVSRNFNPNGVGDDGSDGEANAVGGGEGLYDPAEYEHLGVSQDISELFQYITRYKPHNIELETKMKPFIPDYIPAVGDIDPFVKVPRPDAKPDNLGLSTMDEPATNQSDPTVFTLQLRAVTKSSGAQPMPVQQVELAEKNPKQISKWITSINDLHRHKPAPTVRYSKPMPDVEALMQIWPAKFEELLESARLPDAELGLELGDLVRVMCGILDIPVYSSLTESLHVMFTLYSDFKANVHFQQQLADEGGAMQGGVMMMN</sequence>
<dbReference type="GO" id="GO:0042073">
    <property type="term" value="P:intraciliary transport"/>
    <property type="evidence" value="ECO:0007669"/>
    <property type="project" value="InterPro"/>
</dbReference>
<comment type="similarity">
    <text evidence="2">Belongs to the IFT46 family.</text>
</comment>
<evidence type="ECO:0000256" key="3">
    <source>
        <dbReference type="ARBA" id="ARBA00022490"/>
    </source>
</evidence>
<evidence type="ECO:0008006" key="9">
    <source>
        <dbReference type="Google" id="ProtNLM"/>
    </source>
</evidence>
<evidence type="ECO:0000256" key="4">
    <source>
        <dbReference type="ARBA" id="ARBA00023069"/>
    </source>
</evidence>
<dbReference type="AlphaFoldDB" id="A0A7S4FCA5"/>
<dbReference type="GO" id="GO:0005815">
    <property type="term" value="C:microtubule organizing center"/>
    <property type="evidence" value="ECO:0007669"/>
    <property type="project" value="TreeGrafter"/>
</dbReference>
<keyword evidence="3" id="KW-0963">Cytoplasm</keyword>
<feature type="compositionally biased region" description="Acidic residues" evidence="7">
    <location>
        <begin position="91"/>
        <end position="103"/>
    </location>
</feature>
<dbReference type="InterPro" id="IPR022088">
    <property type="entry name" value="Intraflagellar_transp_cmplxB"/>
</dbReference>
<dbReference type="GO" id="GO:0030992">
    <property type="term" value="C:intraciliary transport particle B"/>
    <property type="evidence" value="ECO:0007669"/>
    <property type="project" value="TreeGrafter"/>
</dbReference>
<evidence type="ECO:0000256" key="5">
    <source>
        <dbReference type="ARBA" id="ARBA00023212"/>
    </source>
</evidence>